<comment type="caution">
    <text evidence="6">The sequence shown here is derived from an EMBL/GenBank/DDBJ whole genome shotgun (WGS) entry which is preliminary data.</text>
</comment>
<proteinExistence type="predicted"/>
<dbReference type="SUPFAM" id="SSF53244">
    <property type="entry name" value="MurD-like peptide ligases, peptide-binding domain"/>
    <property type="match status" value="1"/>
</dbReference>
<dbReference type="EMBL" id="NXIE01000004">
    <property type="protein sequence ID" value="RXK12068.1"/>
    <property type="molecule type" value="Genomic_DNA"/>
</dbReference>
<evidence type="ECO:0000313" key="6">
    <source>
        <dbReference type="EMBL" id="RXK12068.1"/>
    </source>
</evidence>
<feature type="domain" description="Mur ligase central" evidence="5">
    <location>
        <begin position="165"/>
        <end position="340"/>
    </location>
</feature>
<dbReference type="Proteomes" id="UP000289718">
    <property type="component" value="Unassembled WGS sequence"/>
</dbReference>
<protein>
    <submittedName>
        <fullName evidence="6">UDP-N-acetylmuramoylalanyl-D-glutamyl-2, 6-diaminopimelate--D-alanyl-D-alanine ligase</fullName>
    </submittedName>
</protein>
<reference evidence="6 7" key="1">
    <citation type="submission" date="2017-09" db="EMBL/GenBank/DDBJ databases">
        <title>Genomics of the genus Arcobacter.</title>
        <authorList>
            <person name="Perez-Cataluna A."/>
            <person name="Figueras M.J."/>
            <person name="Salas-Masso N."/>
        </authorList>
    </citation>
    <scope>NUCLEOTIDE SEQUENCE [LARGE SCALE GENOMIC DNA]</scope>
    <source>
        <strain evidence="6 7">F156-34</strain>
    </source>
</reference>
<evidence type="ECO:0000256" key="4">
    <source>
        <dbReference type="SAM" id="Phobius"/>
    </source>
</evidence>
<keyword evidence="2" id="KW-0547">Nucleotide-binding</keyword>
<dbReference type="InterPro" id="IPR051046">
    <property type="entry name" value="MurCDEF_CellWall_CoF430Synth"/>
</dbReference>
<dbReference type="Gene3D" id="3.90.190.20">
    <property type="entry name" value="Mur ligase, C-terminal domain"/>
    <property type="match status" value="1"/>
</dbReference>
<dbReference type="GO" id="GO:0016881">
    <property type="term" value="F:acid-amino acid ligase activity"/>
    <property type="evidence" value="ECO:0007669"/>
    <property type="project" value="InterPro"/>
</dbReference>
<name>A0A4Q1ASH4_9BACT</name>
<dbReference type="InterPro" id="IPR036615">
    <property type="entry name" value="Mur_ligase_C_dom_sf"/>
</dbReference>
<feature type="transmembrane region" description="Helical" evidence="4">
    <location>
        <begin position="121"/>
        <end position="138"/>
    </location>
</feature>
<keyword evidence="3" id="KW-0067">ATP-binding</keyword>
<dbReference type="PANTHER" id="PTHR43024:SF1">
    <property type="entry name" value="UDP-N-ACETYLMURAMOYL-TRIPEPTIDE--D-ALANYL-D-ALANINE LIGASE"/>
    <property type="match status" value="1"/>
</dbReference>
<feature type="transmembrane region" description="Helical" evidence="4">
    <location>
        <begin position="44"/>
        <end position="62"/>
    </location>
</feature>
<dbReference type="AlphaFoldDB" id="A0A4Q1ASH4"/>
<evidence type="ECO:0000256" key="1">
    <source>
        <dbReference type="ARBA" id="ARBA00022598"/>
    </source>
</evidence>
<gene>
    <name evidence="6" type="ORF">CP965_09815</name>
</gene>
<evidence type="ECO:0000256" key="2">
    <source>
        <dbReference type="ARBA" id="ARBA00022741"/>
    </source>
</evidence>
<keyword evidence="4" id="KW-0812">Transmembrane</keyword>
<sequence length="482" mass="55613">MEILEYFYIFTHVILIMSLGWYLITNLQWYNYKLERVVLKHHKWQWHITYFAAPIVLFHLLPDLYFSIYFYIIYMTSFVLWNKRLDKPLVLTSRVKRFLAILLFITFALHLLCILSESCHATAIFVPIILTLAITYLMEKMFFISFKHKGKERLETIPQLRTIAITASYGKTSIKNYLYHVLKRKYKVYKTPRSVNTIAGIVLDVNKDLPLDTQIYIAEAGARQEGDIEEITMYLEPQYCILGSVGEQHIEYFKTIENIIHTKMEILKSPKMERGFVHESVPLKKEYEKITRFPDNLNVTMSNLDGIWFDILIDGEQQHFHAPVLGSFNAINLTAVILVAYELGMSLDEIKLALKDLPQVEHRLQKIEAGGKIIIDDSFNGNLEGMLEAVNICSKYEGRKVIVTPGLVESTSQANILLAKEINEKFDLVIITGDLNSHLLSSNIEEEKVFTLKDKSKLQETLAAVTKEGDLILFANDAPNFI</sequence>
<organism evidence="6 7">
    <name type="scientific">Halarcobacter mediterraneus</name>
    <dbReference type="NCBI Taxonomy" id="2023153"/>
    <lineage>
        <taxon>Bacteria</taxon>
        <taxon>Pseudomonadati</taxon>
        <taxon>Campylobacterota</taxon>
        <taxon>Epsilonproteobacteria</taxon>
        <taxon>Campylobacterales</taxon>
        <taxon>Arcobacteraceae</taxon>
        <taxon>Halarcobacter</taxon>
    </lineage>
</organism>
<evidence type="ECO:0000256" key="3">
    <source>
        <dbReference type="ARBA" id="ARBA00022840"/>
    </source>
</evidence>
<dbReference type="InterPro" id="IPR036565">
    <property type="entry name" value="Mur-like_cat_sf"/>
</dbReference>
<feature type="transmembrane region" description="Helical" evidence="4">
    <location>
        <begin position="97"/>
        <end position="115"/>
    </location>
</feature>
<dbReference type="Pfam" id="PF08245">
    <property type="entry name" value="Mur_ligase_M"/>
    <property type="match status" value="1"/>
</dbReference>
<feature type="transmembrane region" description="Helical" evidence="4">
    <location>
        <begin position="6"/>
        <end position="24"/>
    </location>
</feature>
<dbReference type="PANTHER" id="PTHR43024">
    <property type="entry name" value="UDP-N-ACETYLMURAMOYL-TRIPEPTIDE--D-ALANYL-D-ALANINE LIGASE"/>
    <property type="match status" value="1"/>
</dbReference>
<accession>A0A4Q1ASH4</accession>
<evidence type="ECO:0000313" key="7">
    <source>
        <dbReference type="Proteomes" id="UP000289718"/>
    </source>
</evidence>
<dbReference type="InterPro" id="IPR013221">
    <property type="entry name" value="Mur_ligase_cen"/>
</dbReference>
<dbReference type="RefSeq" id="WP_129061937.1">
    <property type="nucleotide sequence ID" value="NZ_NXIE01000004.1"/>
</dbReference>
<keyword evidence="4" id="KW-1133">Transmembrane helix</keyword>
<keyword evidence="7" id="KW-1185">Reference proteome</keyword>
<feature type="transmembrane region" description="Helical" evidence="4">
    <location>
        <begin position="68"/>
        <end position="85"/>
    </location>
</feature>
<dbReference type="GO" id="GO:0005524">
    <property type="term" value="F:ATP binding"/>
    <property type="evidence" value="ECO:0007669"/>
    <property type="project" value="UniProtKB-KW"/>
</dbReference>
<dbReference type="SUPFAM" id="SSF53623">
    <property type="entry name" value="MurD-like peptide ligases, catalytic domain"/>
    <property type="match status" value="1"/>
</dbReference>
<evidence type="ECO:0000259" key="5">
    <source>
        <dbReference type="Pfam" id="PF08245"/>
    </source>
</evidence>
<dbReference type="OrthoDB" id="9801978at2"/>
<dbReference type="Gene3D" id="3.40.1190.10">
    <property type="entry name" value="Mur-like, catalytic domain"/>
    <property type="match status" value="1"/>
</dbReference>
<keyword evidence="4" id="KW-0472">Membrane</keyword>
<keyword evidence="1 6" id="KW-0436">Ligase</keyword>